<evidence type="ECO:0000313" key="3">
    <source>
        <dbReference type="Proteomes" id="UP000315759"/>
    </source>
</evidence>
<sequence length="217" mass="22738">MKGATRDFLRVVVAVVLGAQLALAFAISGSSAAAPLPPLSIAVIGDQNTAGMNNRVVWPTLMAERTGWAVSNYAQPEAGFAADDSGGKSFSYQVDRAQAGRPKVILLATGTADASMHVMEAVTVGAVDAINKAVRTGHQVAVVGPIWYENPVPDSIWRVNDAVENAAERAGVPYFNAVDPPLLSAALMQSDLSGPSDQGQSVIAERIAAWLRTEVVR</sequence>
<dbReference type="AlphaFoldDB" id="A0A544W517"/>
<keyword evidence="3" id="KW-1185">Reference proteome</keyword>
<dbReference type="Pfam" id="PF13472">
    <property type="entry name" value="Lipase_GDSL_2"/>
    <property type="match status" value="1"/>
</dbReference>
<dbReference type="InterPro" id="IPR013830">
    <property type="entry name" value="SGNH_hydro"/>
</dbReference>
<comment type="caution">
    <text evidence="2">The sequence shown here is derived from an EMBL/GenBank/DDBJ whole genome shotgun (WGS) entry which is preliminary data.</text>
</comment>
<name>A0A544W517_9MYCO</name>
<evidence type="ECO:0000313" key="2">
    <source>
        <dbReference type="EMBL" id="TQR87336.1"/>
    </source>
</evidence>
<keyword evidence="2" id="KW-0378">Hydrolase</keyword>
<proteinExistence type="predicted"/>
<dbReference type="InterPro" id="IPR036514">
    <property type="entry name" value="SGNH_hydro_sf"/>
</dbReference>
<dbReference type="GO" id="GO:0016787">
    <property type="term" value="F:hydrolase activity"/>
    <property type="evidence" value="ECO:0007669"/>
    <property type="project" value="UniProtKB-KW"/>
</dbReference>
<protein>
    <submittedName>
        <fullName evidence="2">SGNH/GDSL hydrolase family protein</fullName>
    </submittedName>
</protein>
<reference evidence="2 3" key="1">
    <citation type="submission" date="2018-10" db="EMBL/GenBank/DDBJ databases">
        <title>Draft genome of Mycobacterium hodleri strain B.</title>
        <authorList>
            <person name="Amande T.J."/>
            <person name="Mcgenity T.J."/>
        </authorList>
    </citation>
    <scope>NUCLEOTIDE SEQUENCE [LARGE SCALE GENOMIC DNA]</scope>
    <source>
        <strain evidence="2 3">B</strain>
    </source>
</reference>
<evidence type="ECO:0000259" key="1">
    <source>
        <dbReference type="Pfam" id="PF13472"/>
    </source>
</evidence>
<dbReference type="EMBL" id="VIFX01000007">
    <property type="protein sequence ID" value="TQR87336.1"/>
    <property type="molecule type" value="Genomic_DNA"/>
</dbReference>
<dbReference type="Proteomes" id="UP000315759">
    <property type="component" value="Unassembled WGS sequence"/>
</dbReference>
<accession>A0A544W517</accession>
<organism evidence="2 3">
    <name type="scientific">Mycolicibacterium hodleri</name>
    <dbReference type="NCBI Taxonomy" id="49897"/>
    <lineage>
        <taxon>Bacteria</taxon>
        <taxon>Bacillati</taxon>
        <taxon>Actinomycetota</taxon>
        <taxon>Actinomycetes</taxon>
        <taxon>Mycobacteriales</taxon>
        <taxon>Mycobacteriaceae</taxon>
        <taxon>Mycolicibacterium</taxon>
    </lineage>
</organism>
<feature type="domain" description="SGNH hydrolase-type esterase" evidence="1">
    <location>
        <begin position="44"/>
        <end position="192"/>
    </location>
</feature>
<gene>
    <name evidence="2" type="ORF">D8S82_07625</name>
</gene>
<dbReference type="Gene3D" id="3.40.50.1110">
    <property type="entry name" value="SGNH hydrolase"/>
    <property type="match status" value="1"/>
</dbReference>
<dbReference type="SUPFAM" id="SSF52266">
    <property type="entry name" value="SGNH hydrolase"/>
    <property type="match status" value="1"/>
</dbReference>